<reference evidence="1 2" key="1">
    <citation type="submission" date="2024-02" db="EMBL/GenBank/DDBJ databases">
        <title>Rubritalea halochordaticola NBRC 107102.</title>
        <authorList>
            <person name="Ichikawa N."/>
            <person name="Katano-Makiyama Y."/>
            <person name="Hidaka K."/>
        </authorList>
    </citation>
    <scope>NUCLEOTIDE SEQUENCE [LARGE SCALE GENOMIC DNA]</scope>
    <source>
        <strain evidence="1 2">NBRC 107102</strain>
    </source>
</reference>
<evidence type="ECO:0000313" key="2">
    <source>
        <dbReference type="Proteomes" id="UP001424741"/>
    </source>
</evidence>
<dbReference type="Proteomes" id="UP001424741">
    <property type="component" value="Unassembled WGS sequence"/>
</dbReference>
<sequence>MTLLAQATTRLAVFPPLMDGGRDNSPQDRTHQQIAADFQVALESKLNSQYDTLLVSRSQLACIAFENKLRVLNKPELKNFSILPCEYTIVSLYNFKKRNISIFPISIKTGKIPSPIVVPIKNSQSILDSADKACQQLAKHLKLKNTQTGALVNEPSKKEVSVSITPSAHSTLTSKSSEETKWLTETLSMTLQEAIDQGAPLKLIDRNHLSSVMKEMKIAGLDHQNAHLSPAHIQNIDIILQPRVLRKGKQTIHMITAIHPQSSAILNSALFTPEEVTPQVLDTFIKQALNEKSKVLKASSSNSELITNEIDLCVKIASNLQGLRMSSEAAIAFRMELAQSATGLCSLAPEKALDTMSTLFPEIVRYSADDDYRQLFEQNFHLAVAELESIHNVRSTQIKTFYWRQLGDFQKALDCLTAEQASPYRATLYQTEAHILYNLKRYQECIDLVLARKRFSQFAMLLVADSHRELGEFRKEQRLLYRNSKNLGNNIARHIRLMDLTNQYMSPSHSIYFWKFKAHAWTKLQPEVLLKLAECFIADGQNDMALDVYKALAQRDDKHAARAKAELKKAGITDLNLPVIKAADFLKLDPETAIEIVTDNTMPLKDVKETAQTMADFWGLNVHLYHGVINFELSPSYNKLKSTISAEEVTTHLLHFQKPKSQSVIFRYVLSKHRLISSTKNYTADIFSNSKFTFKLCSAYYIYNYRRQHGEKRPNSEVIAIMLGGIAPLERAIKLRKEYITLKIPPYIFSNNPNLSFHTHKLTLSNEIANLLSRVTSEDVREIQTRMNELADSPKNKKDLPENQKNFIQHTTSNYNSKTPIIITPKKNP</sequence>
<proteinExistence type="predicted"/>
<accession>A0ABP9V0E4</accession>
<dbReference type="EMBL" id="BAABRL010000007">
    <property type="protein sequence ID" value="GAA5496166.1"/>
    <property type="molecule type" value="Genomic_DNA"/>
</dbReference>
<keyword evidence="2" id="KW-1185">Reference proteome</keyword>
<dbReference type="RefSeq" id="WP_346188877.1">
    <property type="nucleotide sequence ID" value="NZ_BAABRL010000007.1"/>
</dbReference>
<name>A0ABP9V0E4_9BACT</name>
<dbReference type="SUPFAM" id="SSF48452">
    <property type="entry name" value="TPR-like"/>
    <property type="match status" value="1"/>
</dbReference>
<comment type="caution">
    <text evidence="1">The sequence shown here is derived from an EMBL/GenBank/DDBJ whole genome shotgun (WGS) entry which is preliminary data.</text>
</comment>
<protein>
    <recommendedName>
        <fullName evidence="3">Tetratricopeptide repeat protein</fullName>
    </recommendedName>
</protein>
<dbReference type="Gene3D" id="1.25.40.10">
    <property type="entry name" value="Tetratricopeptide repeat domain"/>
    <property type="match status" value="1"/>
</dbReference>
<evidence type="ECO:0000313" key="1">
    <source>
        <dbReference type="EMBL" id="GAA5496166.1"/>
    </source>
</evidence>
<gene>
    <name evidence="1" type="ORF">Rhal01_02348</name>
</gene>
<organism evidence="1 2">
    <name type="scientific">Rubritalea halochordaticola</name>
    <dbReference type="NCBI Taxonomy" id="714537"/>
    <lineage>
        <taxon>Bacteria</taxon>
        <taxon>Pseudomonadati</taxon>
        <taxon>Verrucomicrobiota</taxon>
        <taxon>Verrucomicrobiia</taxon>
        <taxon>Verrucomicrobiales</taxon>
        <taxon>Rubritaleaceae</taxon>
        <taxon>Rubritalea</taxon>
    </lineage>
</organism>
<evidence type="ECO:0008006" key="3">
    <source>
        <dbReference type="Google" id="ProtNLM"/>
    </source>
</evidence>
<dbReference type="InterPro" id="IPR011990">
    <property type="entry name" value="TPR-like_helical_dom_sf"/>
</dbReference>